<gene>
    <name evidence="1" type="ORF">SAMN02745132_01587</name>
</gene>
<dbReference type="Proteomes" id="UP000190162">
    <property type="component" value="Unassembled WGS sequence"/>
</dbReference>
<proteinExistence type="predicted"/>
<dbReference type="EMBL" id="FUXU01000014">
    <property type="protein sequence ID" value="SKA51256.1"/>
    <property type="molecule type" value="Genomic_DNA"/>
</dbReference>
<dbReference type="OrthoDB" id="5918813at2"/>
<sequence length="123" mass="13784">MSNAFALTSQPHNSNQARALIEQAANADTRPAEDSIAAAKALFTKGHKQSQIALVYNGLDERQRGLILLAGRADHKLRDKNFKELDDLTREKVRRGLKEFSSVVRRFNNAVGHIEKTLPSDFR</sequence>
<reference evidence="2" key="1">
    <citation type="submission" date="2017-02" db="EMBL/GenBank/DDBJ databases">
        <authorList>
            <person name="Varghese N."/>
            <person name="Submissions S."/>
        </authorList>
    </citation>
    <scope>NUCLEOTIDE SEQUENCE [LARGE SCALE GENOMIC DNA]</scope>
    <source>
        <strain evidence="2">DSM 22720</strain>
    </source>
</reference>
<accession>A0A1T4UF73</accession>
<evidence type="ECO:0000313" key="2">
    <source>
        <dbReference type="Proteomes" id="UP000190162"/>
    </source>
</evidence>
<evidence type="ECO:0000313" key="1">
    <source>
        <dbReference type="EMBL" id="SKA51256.1"/>
    </source>
</evidence>
<organism evidence="1 2">
    <name type="scientific">Enterovibrio nigricans DSM 22720</name>
    <dbReference type="NCBI Taxonomy" id="1121868"/>
    <lineage>
        <taxon>Bacteria</taxon>
        <taxon>Pseudomonadati</taxon>
        <taxon>Pseudomonadota</taxon>
        <taxon>Gammaproteobacteria</taxon>
        <taxon>Vibrionales</taxon>
        <taxon>Vibrionaceae</taxon>
        <taxon>Enterovibrio</taxon>
    </lineage>
</organism>
<dbReference type="AlphaFoldDB" id="A0A1T4UF73"/>
<protein>
    <submittedName>
        <fullName evidence="1">Uncharacterized protein</fullName>
    </submittedName>
</protein>
<dbReference type="RefSeq" id="WP_078751995.1">
    <property type="nucleotide sequence ID" value="NZ_FUXU01000014.1"/>
</dbReference>
<name>A0A1T4UF73_9GAMM</name>
<keyword evidence="2" id="KW-1185">Reference proteome</keyword>